<evidence type="ECO:0000256" key="7">
    <source>
        <dbReference type="ARBA" id="ARBA00023026"/>
    </source>
</evidence>
<dbReference type="InterPro" id="IPR018511">
    <property type="entry name" value="Hemolysin-typ_Ca-bd_CS"/>
</dbReference>
<sequence>MAMLDYKNYTSEASIELLLTSHKLATYASLSGALGIPQTREIVQGFTDLFPDGAYPNEIDTGLPGGWRELTPTELGLPASALDGAGHYIIESPITGTLPTGPQAKLLGEFDEQGQLTRVSLTYTGTNSPVDIVDYLQLNAGTIAPNLEPLLVALKNYSQANGLEAEDALITGYSLGGGMVNIMARFREELADGFFAEANYIGHESPLIYDDPEVVYNYGYENDAVYRVAGDADTFLEALQEQGPLLTHPNTSYESSGDNVVLFNDMYGSPLWPLPAFSLLNIPVSWYAHVDGIITDAIQRIADSPFYEYTDRDSAVVVSSLSSLSRSSVWVEDKQTSSSNHFGQPAFLIGTEHADKVRSGEHSDYIYTGGGDDLIRLSSGADRVDGGSGVNTLRLKGDGADWDAYQLSDGTLFLNSKQDLGLKQVENVSYVEFEGLSLLDISLTQQRYSVGERGLEDERFDPFGLFSQDLEYGEHIEGSAGDDELTGTVAFGGVGNDTLTALESGSLLHGGEGDDTLVGGLGDDQLYGGEGDDTLIVRGGNDVLYGGVGDDLFMFDEGYQGSAVIKDFNQHAGDQDWLVFMGELFADQEDLLGSANQMDNDVVIARDGLYVTVESIGIAELVESSQFLA</sequence>
<keyword evidence="9" id="KW-0378">Hydrolase</keyword>
<dbReference type="PRINTS" id="PR00313">
    <property type="entry name" value="CABNDNGRPT"/>
</dbReference>
<evidence type="ECO:0000313" key="9">
    <source>
        <dbReference type="EMBL" id="QKS25375.1"/>
    </source>
</evidence>
<dbReference type="PROSITE" id="PS00330">
    <property type="entry name" value="HEMOLYSIN_CALCIUM"/>
    <property type="match status" value="2"/>
</dbReference>
<protein>
    <submittedName>
        <fullName evidence="9">Lipase</fullName>
        <ecNumber evidence="9">3.1.1.3</ecNumber>
    </submittedName>
</protein>
<dbReference type="GO" id="GO:0005509">
    <property type="term" value="F:calcium ion binding"/>
    <property type="evidence" value="ECO:0007669"/>
    <property type="project" value="InterPro"/>
</dbReference>
<dbReference type="SMR" id="A0AAP9NP40"/>
<dbReference type="AlphaFoldDB" id="A0AAP9NP40"/>
<name>A0AAP9NP40_9GAMM</name>
<dbReference type="GO" id="GO:0090729">
    <property type="term" value="F:toxin activity"/>
    <property type="evidence" value="ECO:0007669"/>
    <property type="project" value="UniProtKB-KW"/>
</dbReference>
<keyword evidence="6" id="KW-0106">Calcium</keyword>
<dbReference type="Proteomes" id="UP000509761">
    <property type="component" value="Chromosome"/>
</dbReference>
<dbReference type="Pfam" id="PF00353">
    <property type="entry name" value="HemolysinCabind"/>
    <property type="match status" value="3"/>
</dbReference>
<dbReference type="PANTHER" id="PTHR38340">
    <property type="entry name" value="S-LAYER PROTEIN"/>
    <property type="match status" value="1"/>
</dbReference>
<dbReference type="InterPro" id="IPR003995">
    <property type="entry name" value="RTX_toxin_determinant-A"/>
</dbReference>
<dbReference type="EC" id="3.1.1.3" evidence="9"/>
<keyword evidence="7" id="KW-0843">Virulence</keyword>
<dbReference type="InterPro" id="IPR001343">
    <property type="entry name" value="Hemolysn_Ca-bd"/>
</dbReference>
<dbReference type="InterPro" id="IPR011049">
    <property type="entry name" value="Serralysin-like_metalloprot_C"/>
</dbReference>
<evidence type="ECO:0000256" key="6">
    <source>
        <dbReference type="ARBA" id="ARBA00022837"/>
    </source>
</evidence>
<keyword evidence="4" id="KW-0800">Toxin</keyword>
<dbReference type="InterPro" id="IPR029058">
    <property type="entry name" value="AB_hydrolase_fold"/>
</dbReference>
<dbReference type="Gene3D" id="2.150.10.10">
    <property type="entry name" value="Serralysin-like metalloprotease, C-terminal"/>
    <property type="match status" value="2"/>
</dbReference>
<keyword evidence="10" id="KW-1185">Reference proteome</keyword>
<keyword evidence="5" id="KW-0677">Repeat</keyword>
<reference evidence="9 10" key="1">
    <citation type="submission" date="2019-12" db="EMBL/GenBank/DDBJ databases">
        <title>Genome sequencing and assembly of endphytes of Porphyra tenera.</title>
        <authorList>
            <person name="Park J.M."/>
            <person name="Shin R."/>
            <person name="Jo S.H."/>
        </authorList>
    </citation>
    <scope>NUCLEOTIDE SEQUENCE [LARGE SCALE GENOMIC DNA]</scope>
    <source>
        <strain evidence="9 10">GPM3</strain>
    </source>
</reference>
<gene>
    <name evidence="9" type="ORF">FX987_03171</name>
</gene>
<dbReference type="InterPro" id="IPR050557">
    <property type="entry name" value="RTX_toxin/Mannuronan_C5-epim"/>
</dbReference>
<evidence type="ECO:0000256" key="8">
    <source>
        <dbReference type="ARBA" id="ARBA00023136"/>
    </source>
</evidence>
<evidence type="ECO:0000256" key="3">
    <source>
        <dbReference type="ARBA" id="ARBA00022525"/>
    </source>
</evidence>
<proteinExistence type="predicted"/>
<dbReference type="EMBL" id="CP054580">
    <property type="protein sequence ID" value="QKS25375.1"/>
    <property type="molecule type" value="Genomic_DNA"/>
</dbReference>
<dbReference type="RefSeq" id="WP_022521887.1">
    <property type="nucleotide sequence ID" value="NZ_CP054580.1"/>
</dbReference>
<organism evidence="9 10">
    <name type="scientific">Vreelandella titanicae</name>
    <dbReference type="NCBI Taxonomy" id="664683"/>
    <lineage>
        <taxon>Bacteria</taxon>
        <taxon>Pseudomonadati</taxon>
        <taxon>Pseudomonadota</taxon>
        <taxon>Gammaproteobacteria</taxon>
        <taxon>Oceanospirillales</taxon>
        <taxon>Halomonadaceae</taxon>
        <taxon>Vreelandella</taxon>
    </lineage>
</organism>
<dbReference type="GO" id="GO:0016020">
    <property type="term" value="C:membrane"/>
    <property type="evidence" value="ECO:0007669"/>
    <property type="project" value="UniProtKB-SubCell"/>
</dbReference>
<evidence type="ECO:0000256" key="1">
    <source>
        <dbReference type="ARBA" id="ARBA00004370"/>
    </source>
</evidence>
<accession>A0AAP9NP40</accession>
<dbReference type="Gene3D" id="3.40.50.1820">
    <property type="entry name" value="alpha/beta hydrolase"/>
    <property type="match status" value="1"/>
</dbReference>
<dbReference type="GO" id="GO:0004806">
    <property type="term" value="F:triacylglycerol lipase activity"/>
    <property type="evidence" value="ECO:0007669"/>
    <property type="project" value="UniProtKB-EC"/>
</dbReference>
<dbReference type="PRINTS" id="PR01488">
    <property type="entry name" value="RTXTOXINA"/>
</dbReference>
<evidence type="ECO:0000313" key="10">
    <source>
        <dbReference type="Proteomes" id="UP000509761"/>
    </source>
</evidence>
<comment type="subcellular location">
    <subcellularLocation>
        <location evidence="1">Membrane</location>
    </subcellularLocation>
    <subcellularLocation>
        <location evidence="2">Secreted</location>
    </subcellularLocation>
</comment>
<keyword evidence="3" id="KW-0964">Secreted</keyword>
<evidence type="ECO:0000256" key="2">
    <source>
        <dbReference type="ARBA" id="ARBA00004613"/>
    </source>
</evidence>
<dbReference type="SUPFAM" id="SSF51120">
    <property type="entry name" value="beta-Roll"/>
    <property type="match status" value="2"/>
</dbReference>
<keyword evidence="8" id="KW-0472">Membrane</keyword>
<dbReference type="SUPFAM" id="SSF53474">
    <property type="entry name" value="alpha/beta-Hydrolases"/>
    <property type="match status" value="1"/>
</dbReference>
<evidence type="ECO:0000256" key="5">
    <source>
        <dbReference type="ARBA" id="ARBA00022737"/>
    </source>
</evidence>
<evidence type="ECO:0000256" key="4">
    <source>
        <dbReference type="ARBA" id="ARBA00022656"/>
    </source>
</evidence>
<dbReference type="GO" id="GO:0005576">
    <property type="term" value="C:extracellular region"/>
    <property type="evidence" value="ECO:0007669"/>
    <property type="project" value="UniProtKB-SubCell"/>
</dbReference>
<dbReference type="PANTHER" id="PTHR38340:SF1">
    <property type="entry name" value="S-LAYER PROTEIN"/>
    <property type="match status" value="1"/>
</dbReference>